<sequence length="103" mass="11654">MAKSSAVSSQEGPSCYTEEPGQASWAYRTQRETNIKSFQQIEIPFPTPSLADACSTHHSRGPAWASWGKTLEGHAAARDRWWIRHGPQHDLLHVTRQRGRESR</sequence>
<protein>
    <submittedName>
        <fullName evidence="2">Uncharacterized protein</fullName>
    </submittedName>
</protein>
<reference evidence="3" key="1">
    <citation type="journal article" date="2012" name="MBio">
        <title>Comparative genome analysis of Trichophyton rubrum and related dermatophytes reveals candidate genes involved in infection.</title>
        <authorList>
            <person name="Martinez D.A."/>
            <person name="Oliver B.G."/>
            <person name="Graeser Y."/>
            <person name="Goldberg J.M."/>
            <person name="Li W."/>
            <person name="Martinez-Rossi N.M."/>
            <person name="Monod M."/>
            <person name="Shelest E."/>
            <person name="Barton R.C."/>
            <person name="Birch E."/>
            <person name="Brakhage A.A."/>
            <person name="Chen Z."/>
            <person name="Gurr S.J."/>
            <person name="Heiman D."/>
            <person name="Heitman J."/>
            <person name="Kosti I."/>
            <person name="Rossi A."/>
            <person name="Saif S."/>
            <person name="Samalova M."/>
            <person name="Saunders C.W."/>
            <person name="Shea T."/>
            <person name="Summerbell R.C."/>
            <person name="Xu J."/>
            <person name="Young S."/>
            <person name="Zeng Q."/>
            <person name="Birren B.W."/>
            <person name="Cuomo C.A."/>
            <person name="White T.C."/>
        </authorList>
    </citation>
    <scope>NUCLEOTIDE SEQUENCE [LARGE SCALE GENOMIC DNA]</scope>
    <source>
        <strain evidence="3">CBS 112818</strain>
    </source>
</reference>
<dbReference type="HOGENOM" id="CLU_2265663_0_0_1"/>
<organism evidence="2 3">
    <name type="scientific">Trichophyton tonsurans (strain CBS 112818)</name>
    <name type="common">Scalp ringworm fungus</name>
    <dbReference type="NCBI Taxonomy" id="647933"/>
    <lineage>
        <taxon>Eukaryota</taxon>
        <taxon>Fungi</taxon>
        <taxon>Dikarya</taxon>
        <taxon>Ascomycota</taxon>
        <taxon>Pezizomycotina</taxon>
        <taxon>Eurotiomycetes</taxon>
        <taxon>Eurotiomycetidae</taxon>
        <taxon>Onygenales</taxon>
        <taxon>Arthrodermataceae</taxon>
        <taxon>Trichophyton</taxon>
    </lineage>
</organism>
<gene>
    <name evidence="2" type="ORF">TESG_00693</name>
</gene>
<feature type="region of interest" description="Disordered" evidence="1">
    <location>
        <begin position="1"/>
        <end position="23"/>
    </location>
</feature>
<dbReference type="EMBL" id="GG698478">
    <property type="protein sequence ID" value="EGD93139.1"/>
    <property type="molecule type" value="Genomic_DNA"/>
</dbReference>
<feature type="compositionally biased region" description="Polar residues" evidence="1">
    <location>
        <begin position="1"/>
        <end position="12"/>
    </location>
</feature>
<name>F2RP83_TRIT1</name>
<evidence type="ECO:0000313" key="2">
    <source>
        <dbReference type="EMBL" id="EGD93139.1"/>
    </source>
</evidence>
<accession>F2RP83</accession>
<keyword evidence="3" id="KW-1185">Reference proteome</keyword>
<proteinExistence type="predicted"/>
<dbReference type="AlphaFoldDB" id="F2RP83"/>
<evidence type="ECO:0000313" key="3">
    <source>
        <dbReference type="Proteomes" id="UP000009172"/>
    </source>
</evidence>
<evidence type="ECO:0000256" key="1">
    <source>
        <dbReference type="SAM" id="MobiDB-lite"/>
    </source>
</evidence>
<dbReference type="Proteomes" id="UP000009172">
    <property type="component" value="Unassembled WGS sequence"/>
</dbReference>